<dbReference type="AlphaFoldDB" id="A0A5B7CKT5"/>
<evidence type="ECO:0000256" key="2">
    <source>
        <dbReference type="SAM" id="Phobius"/>
    </source>
</evidence>
<keyword evidence="2" id="KW-0472">Membrane</keyword>
<sequence>MVCVRPGQCHAPGNYPNLVPSPPPPQTTPVTTQRNTDSNLHDGYSWQCHPSRQHTLDECKCPAGYTPTRPSWLCVSPSESTLMPPFTCDSTARHHHHTPDPLYLTLRLPLVERSLALSSTAQTHDLLLLDRELVVVRDLLSTRYRLLGLKTITSCCILIIVLTSPLLHPPHHFKTSKFSTKCPPHFITVSTLSWLNLSKSESVSLPKAVRSRLWKDRTSLLTAIWVSLALLDSSTARLCCCGSSAALAAWSWWNVN</sequence>
<reference evidence="3 4" key="1">
    <citation type="submission" date="2019-05" db="EMBL/GenBank/DDBJ databases">
        <title>Another draft genome of Portunus trituberculatus and its Hox gene families provides insights of decapod evolution.</title>
        <authorList>
            <person name="Jeong J.-H."/>
            <person name="Song I."/>
            <person name="Kim S."/>
            <person name="Choi T."/>
            <person name="Kim D."/>
            <person name="Ryu S."/>
            <person name="Kim W."/>
        </authorList>
    </citation>
    <scope>NUCLEOTIDE SEQUENCE [LARGE SCALE GENOMIC DNA]</scope>
    <source>
        <tissue evidence="3">Muscle</tissue>
    </source>
</reference>
<dbReference type="EMBL" id="VSRR010000106">
    <property type="protein sequence ID" value="MPC10207.1"/>
    <property type="molecule type" value="Genomic_DNA"/>
</dbReference>
<feature type="transmembrane region" description="Helical" evidence="2">
    <location>
        <begin position="147"/>
        <end position="167"/>
    </location>
</feature>
<accession>A0A5B7CKT5</accession>
<keyword evidence="4" id="KW-1185">Reference proteome</keyword>
<gene>
    <name evidence="3" type="ORF">E2C01_002838</name>
</gene>
<protein>
    <submittedName>
        <fullName evidence="3">Uncharacterized protein</fullName>
    </submittedName>
</protein>
<organism evidence="3 4">
    <name type="scientific">Portunus trituberculatus</name>
    <name type="common">Swimming crab</name>
    <name type="synonym">Neptunus trituberculatus</name>
    <dbReference type="NCBI Taxonomy" id="210409"/>
    <lineage>
        <taxon>Eukaryota</taxon>
        <taxon>Metazoa</taxon>
        <taxon>Ecdysozoa</taxon>
        <taxon>Arthropoda</taxon>
        <taxon>Crustacea</taxon>
        <taxon>Multicrustacea</taxon>
        <taxon>Malacostraca</taxon>
        <taxon>Eumalacostraca</taxon>
        <taxon>Eucarida</taxon>
        <taxon>Decapoda</taxon>
        <taxon>Pleocyemata</taxon>
        <taxon>Brachyura</taxon>
        <taxon>Eubrachyura</taxon>
        <taxon>Portunoidea</taxon>
        <taxon>Portunidae</taxon>
        <taxon>Portuninae</taxon>
        <taxon>Portunus</taxon>
    </lineage>
</organism>
<keyword evidence="2" id="KW-1133">Transmembrane helix</keyword>
<evidence type="ECO:0000313" key="3">
    <source>
        <dbReference type="EMBL" id="MPC10207.1"/>
    </source>
</evidence>
<feature type="region of interest" description="Disordered" evidence="1">
    <location>
        <begin position="14"/>
        <end position="36"/>
    </location>
</feature>
<evidence type="ECO:0000313" key="4">
    <source>
        <dbReference type="Proteomes" id="UP000324222"/>
    </source>
</evidence>
<proteinExistence type="predicted"/>
<name>A0A5B7CKT5_PORTR</name>
<evidence type="ECO:0000256" key="1">
    <source>
        <dbReference type="SAM" id="MobiDB-lite"/>
    </source>
</evidence>
<dbReference type="Proteomes" id="UP000324222">
    <property type="component" value="Unassembled WGS sequence"/>
</dbReference>
<keyword evidence="2" id="KW-0812">Transmembrane</keyword>
<comment type="caution">
    <text evidence="3">The sequence shown here is derived from an EMBL/GenBank/DDBJ whole genome shotgun (WGS) entry which is preliminary data.</text>
</comment>